<name>A0A098E5S7_9ZZZZ</name>
<protein>
    <submittedName>
        <fullName evidence="2">Uncharacterized protein</fullName>
    </submittedName>
</protein>
<organism evidence="2">
    <name type="scientific">groundwater metagenome</name>
    <dbReference type="NCBI Taxonomy" id="717931"/>
    <lineage>
        <taxon>unclassified sequences</taxon>
        <taxon>metagenomes</taxon>
        <taxon>ecological metagenomes</taxon>
    </lineage>
</organism>
<feature type="transmembrane region" description="Helical" evidence="1">
    <location>
        <begin position="16"/>
        <end position="37"/>
    </location>
</feature>
<dbReference type="EMBL" id="CCXY01000004">
    <property type="protein sequence ID" value="CEG11033.1"/>
    <property type="molecule type" value="Genomic_DNA"/>
</dbReference>
<evidence type="ECO:0000256" key="1">
    <source>
        <dbReference type="SAM" id="Phobius"/>
    </source>
</evidence>
<gene>
    <name evidence="2" type="ORF">MSIBF_A1010001</name>
</gene>
<keyword evidence="1" id="KW-1133">Transmembrane helix</keyword>
<reference evidence="2" key="1">
    <citation type="submission" date="2014-09" db="EMBL/GenBank/DDBJ databases">
        <authorList>
            <person name="Probst J Alexander"/>
        </authorList>
    </citation>
    <scope>NUCLEOTIDE SEQUENCE</scope>
</reference>
<accession>A0A098E5S7</accession>
<sequence>MTILASILNPQHSTDIISLVIIVVAFISGIILLFYMYRRYNEGIMLRNFATEFLNLEKEKREKLLKKYLKRDDKCMRVAGGVFLNHYDIISNDLRENLLKNVLNKNIKMIEDPIDKLTPAFGNLALNILEKHFDIIPQHLRNEIITQSLSNQGGMGKEMLAEILAKNFEKFAHDFRNEILLKLVSLPNDNMKFQIAKILAKHFNDVPQEILREVLLQLTESKNKQNIECMMDILFRNFYKIDIFTRDELLTRYVGYMGANKTVLDKFLSAYGKSIINQELKKRIMELAK</sequence>
<evidence type="ECO:0000313" key="2">
    <source>
        <dbReference type="EMBL" id="CEG11033.1"/>
    </source>
</evidence>
<keyword evidence="1" id="KW-0472">Membrane</keyword>
<dbReference type="AlphaFoldDB" id="A0A098E5S7"/>
<keyword evidence="1" id="KW-0812">Transmembrane</keyword>
<proteinExistence type="predicted"/>